<sequence length="115" mass="13105">MDSPITNQPTKYTARRDWKDGLFDCSNDCHTCACVTFCYPCYMCQMYKRYGQCCGTPMAIIFPGLTLRVYHRAKQNIEGTIINDCLVDYCCTMCAACQLDRDMKYVESTAGVLEV</sequence>
<proteinExistence type="inferred from homology"/>
<protein>
    <submittedName>
        <fullName evidence="2">Uncharacterized protein</fullName>
    </submittedName>
</protein>
<gene>
    <name evidence="2" type="ORF">CDAUBV1_LOCUS14732</name>
</gene>
<evidence type="ECO:0000256" key="1">
    <source>
        <dbReference type="ARBA" id="ARBA00009024"/>
    </source>
</evidence>
<dbReference type="Proteomes" id="UP001497525">
    <property type="component" value="Unassembled WGS sequence"/>
</dbReference>
<dbReference type="EMBL" id="CAXLJL010000612">
    <property type="protein sequence ID" value="CAL5139614.1"/>
    <property type="molecule type" value="Genomic_DNA"/>
</dbReference>
<comment type="caution">
    <text evidence="2">The sequence shown here is derived from an EMBL/GenBank/DDBJ whole genome shotgun (WGS) entry which is preliminary data.</text>
</comment>
<dbReference type="PANTHER" id="PTHR15907">
    <property type="entry name" value="DUF614 FAMILY PROTEIN-RELATED"/>
    <property type="match status" value="1"/>
</dbReference>
<reference evidence="2" key="1">
    <citation type="submission" date="2024-06" db="EMBL/GenBank/DDBJ databases">
        <authorList>
            <person name="Liu X."/>
            <person name="Lenzi L."/>
            <person name="Haldenby T S."/>
            <person name="Uol C."/>
        </authorList>
    </citation>
    <scope>NUCLEOTIDE SEQUENCE</scope>
</reference>
<accession>A0AAV2TRP0</accession>
<comment type="similarity">
    <text evidence="1">Belongs to the cornifelin family.</text>
</comment>
<name>A0AAV2TRP0_CALDB</name>
<evidence type="ECO:0000313" key="2">
    <source>
        <dbReference type="EMBL" id="CAL5139614.1"/>
    </source>
</evidence>
<dbReference type="NCBIfam" id="TIGR01571">
    <property type="entry name" value="A_thal_Cys_rich"/>
    <property type="match status" value="1"/>
</dbReference>
<dbReference type="Pfam" id="PF04749">
    <property type="entry name" value="PLAC8"/>
    <property type="match status" value="1"/>
</dbReference>
<evidence type="ECO:0000313" key="3">
    <source>
        <dbReference type="Proteomes" id="UP001497525"/>
    </source>
</evidence>
<dbReference type="AlphaFoldDB" id="A0AAV2TRP0"/>
<dbReference type="InterPro" id="IPR006461">
    <property type="entry name" value="PLAC_motif_containing"/>
</dbReference>
<organism evidence="2 3">
    <name type="scientific">Calicophoron daubneyi</name>
    <name type="common">Rumen fluke</name>
    <name type="synonym">Paramphistomum daubneyi</name>
    <dbReference type="NCBI Taxonomy" id="300641"/>
    <lineage>
        <taxon>Eukaryota</taxon>
        <taxon>Metazoa</taxon>
        <taxon>Spiralia</taxon>
        <taxon>Lophotrochozoa</taxon>
        <taxon>Platyhelminthes</taxon>
        <taxon>Trematoda</taxon>
        <taxon>Digenea</taxon>
        <taxon>Plagiorchiida</taxon>
        <taxon>Pronocephalata</taxon>
        <taxon>Paramphistomoidea</taxon>
        <taxon>Paramphistomidae</taxon>
        <taxon>Calicophoron</taxon>
    </lineage>
</organism>